<comment type="caution">
    <text evidence="2">The sequence shown here is derived from an EMBL/GenBank/DDBJ whole genome shotgun (WGS) entry which is preliminary data.</text>
</comment>
<dbReference type="InParanoid" id="M0MRL8"/>
<reference evidence="2 3" key="1">
    <citation type="journal article" date="2014" name="PLoS Genet.">
        <title>Phylogenetically driven sequencing of extremely halophilic archaea reveals strategies for static and dynamic osmo-response.</title>
        <authorList>
            <person name="Becker E.A."/>
            <person name="Seitzer P.M."/>
            <person name="Tritt A."/>
            <person name="Larsen D."/>
            <person name="Krusor M."/>
            <person name="Yao A.I."/>
            <person name="Wu D."/>
            <person name="Madern D."/>
            <person name="Eisen J.A."/>
            <person name="Darling A.E."/>
            <person name="Facciotti M.T."/>
        </authorList>
    </citation>
    <scope>NUCLEOTIDE SEQUENCE [LARGE SCALE GENOMIC DNA]</scope>
    <source>
        <strain evidence="2 3">DSM 5350</strain>
    </source>
</reference>
<evidence type="ECO:0000313" key="2">
    <source>
        <dbReference type="EMBL" id="EMA47389.1"/>
    </source>
</evidence>
<dbReference type="PANTHER" id="PTHR11079">
    <property type="entry name" value="CYTOSINE DEAMINASE FAMILY MEMBER"/>
    <property type="match status" value="1"/>
</dbReference>
<dbReference type="STRING" id="1227455.C449_01546"/>
<dbReference type="Gene3D" id="3.40.140.10">
    <property type="entry name" value="Cytidine Deaminase, domain 2"/>
    <property type="match status" value="1"/>
</dbReference>
<dbReference type="GO" id="GO:0046872">
    <property type="term" value="F:metal ion binding"/>
    <property type="evidence" value="ECO:0007669"/>
    <property type="project" value="UniProtKB-KW"/>
</dbReference>
<name>M0MRL8_9EURY</name>
<dbReference type="Pfam" id="PF14437">
    <property type="entry name" value="MafB19-deam"/>
    <property type="match status" value="1"/>
</dbReference>
<dbReference type="EMBL" id="AOMD01000005">
    <property type="protein sequence ID" value="EMA47389.1"/>
    <property type="molecule type" value="Genomic_DNA"/>
</dbReference>
<dbReference type="OrthoDB" id="7284at2157"/>
<dbReference type="GO" id="GO:0052717">
    <property type="term" value="F:tRNA-specific adenosine-34 deaminase activity"/>
    <property type="evidence" value="ECO:0007669"/>
    <property type="project" value="UniProtKB-EC"/>
</dbReference>
<feature type="domain" description="CMP/dCMP-type deaminase" evidence="1">
    <location>
        <begin position="49"/>
        <end position="161"/>
    </location>
</feature>
<accession>M0MRL8</accession>
<dbReference type="PATRIC" id="fig|1227455.4.peg.320"/>
<evidence type="ECO:0000313" key="3">
    <source>
        <dbReference type="Proteomes" id="UP000011669"/>
    </source>
</evidence>
<protein>
    <submittedName>
        <fullName evidence="2">CMP/dCMP deaminase zinc-binding protein</fullName>
    </submittedName>
</protein>
<dbReference type="InterPro" id="IPR058535">
    <property type="entry name" value="MafB19-deam"/>
</dbReference>
<keyword evidence="3" id="KW-1185">Reference proteome</keyword>
<dbReference type="InterPro" id="IPR002125">
    <property type="entry name" value="CMP_dCMP_dom"/>
</dbReference>
<sequence>MRRPTERQLAREVTWSNRPILSSEIDGGRRVIRATGRRTVVSDPNFESFNHESHMRRAFELAREATDRGDRPYGSVLVRDDEIVIGDSNRVRTEDDVRRHPELHLAYRACREFDPDERAATAMYTSTEPCPMCAGGMRTAAFGRVVYSVGGDELPDFGRDEPSVRSATILDCVTEVVGPVLNDEGRRIHHEFD</sequence>
<dbReference type="Proteomes" id="UP000011669">
    <property type="component" value="Unassembled WGS sequence"/>
</dbReference>
<dbReference type="SUPFAM" id="SSF53927">
    <property type="entry name" value="Cytidine deaminase-like"/>
    <property type="match status" value="1"/>
</dbReference>
<dbReference type="InterPro" id="IPR016193">
    <property type="entry name" value="Cytidine_deaminase-like"/>
</dbReference>
<proteinExistence type="predicted"/>
<dbReference type="PROSITE" id="PS51747">
    <property type="entry name" value="CYT_DCMP_DEAMINASES_2"/>
    <property type="match status" value="1"/>
</dbReference>
<dbReference type="GO" id="GO:0002100">
    <property type="term" value="P:tRNA wobble adenosine to inosine editing"/>
    <property type="evidence" value="ECO:0007669"/>
    <property type="project" value="InterPro"/>
</dbReference>
<organism evidence="2 3">
    <name type="scientific">Halococcus saccharolyticus DSM 5350</name>
    <dbReference type="NCBI Taxonomy" id="1227455"/>
    <lineage>
        <taxon>Archaea</taxon>
        <taxon>Methanobacteriati</taxon>
        <taxon>Methanobacteriota</taxon>
        <taxon>Stenosarchaea group</taxon>
        <taxon>Halobacteria</taxon>
        <taxon>Halobacteriales</taxon>
        <taxon>Halococcaceae</taxon>
        <taxon>Halococcus</taxon>
    </lineage>
</organism>
<dbReference type="AlphaFoldDB" id="M0MRL8"/>
<gene>
    <name evidence="2" type="ORF">C449_01546</name>
</gene>
<dbReference type="PANTHER" id="PTHR11079:SF179">
    <property type="entry name" value="TRNA(ADENINE(34)) DEAMINASE, CHLOROPLASTIC"/>
    <property type="match status" value="1"/>
</dbReference>
<evidence type="ECO:0000259" key="1">
    <source>
        <dbReference type="PROSITE" id="PS51747"/>
    </source>
</evidence>
<dbReference type="CDD" id="cd01285">
    <property type="entry name" value="nucleoside_deaminase"/>
    <property type="match status" value="1"/>
</dbReference>